<feature type="region of interest" description="Disordered" evidence="1">
    <location>
        <begin position="1"/>
        <end position="92"/>
    </location>
</feature>
<feature type="compositionally biased region" description="Low complexity" evidence="1">
    <location>
        <begin position="25"/>
        <end position="57"/>
    </location>
</feature>
<evidence type="ECO:0000313" key="2">
    <source>
        <dbReference type="EnsemblPlants" id="OPUNC06G12610.1"/>
    </source>
</evidence>
<protein>
    <submittedName>
        <fullName evidence="2">Uncharacterized protein</fullName>
    </submittedName>
</protein>
<organism evidence="2">
    <name type="scientific">Oryza punctata</name>
    <name type="common">Red rice</name>
    <dbReference type="NCBI Taxonomy" id="4537"/>
    <lineage>
        <taxon>Eukaryota</taxon>
        <taxon>Viridiplantae</taxon>
        <taxon>Streptophyta</taxon>
        <taxon>Embryophyta</taxon>
        <taxon>Tracheophyta</taxon>
        <taxon>Spermatophyta</taxon>
        <taxon>Magnoliopsida</taxon>
        <taxon>Liliopsida</taxon>
        <taxon>Poales</taxon>
        <taxon>Poaceae</taxon>
        <taxon>BOP clade</taxon>
        <taxon>Oryzoideae</taxon>
        <taxon>Oryzeae</taxon>
        <taxon>Oryzinae</taxon>
        <taxon>Oryza</taxon>
    </lineage>
</organism>
<evidence type="ECO:0000256" key="1">
    <source>
        <dbReference type="SAM" id="MobiDB-lite"/>
    </source>
</evidence>
<dbReference type="AlphaFoldDB" id="A0A0E0LB80"/>
<reference evidence="2" key="1">
    <citation type="submission" date="2015-04" db="UniProtKB">
        <authorList>
            <consortium name="EnsemblPlants"/>
        </authorList>
    </citation>
    <scope>IDENTIFICATION</scope>
</reference>
<dbReference type="EnsemblPlants" id="OPUNC06G12610.1">
    <property type="protein sequence ID" value="OPUNC06G12610.1"/>
    <property type="gene ID" value="OPUNC06G12610"/>
</dbReference>
<evidence type="ECO:0000313" key="3">
    <source>
        <dbReference type="Proteomes" id="UP000026962"/>
    </source>
</evidence>
<dbReference type="HOGENOM" id="CLU_1771085_0_0_1"/>
<keyword evidence="3" id="KW-1185">Reference proteome</keyword>
<sequence>MALGVFAKHPSSPLTKPTGCPFPAPRLLARAPRTSAAAYTPTSPPLLTRLSSLRPTTPVHPWDQSPDQAADEWTRADEHSSGGVTQTESPCAAAVCPRLRAPVGAASGEKEKLEGYNAEYTETMRTQVVAIHNATCPGGEEEANHSL</sequence>
<accession>A0A0E0LB80</accession>
<dbReference type="Gramene" id="OPUNC06G12610.1">
    <property type="protein sequence ID" value="OPUNC06G12610.1"/>
    <property type="gene ID" value="OPUNC06G12610"/>
</dbReference>
<name>A0A0E0LB80_ORYPU</name>
<dbReference type="Proteomes" id="UP000026962">
    <property type="component" value="Chromosome 6"/>
</dbReference>
<reference evidence="2" key="2">
    <citation type="submission" date="2018-05" db="EMBL/GenBank/DDBJ databases">
        <title>OpunRS2 (Oryza punctata Reference Sequence Version 2).</title>
        <authorList>
            <person name="Zhang J."/>
            <person name="Kudrna D."/>
            <person name="Lee S."/>
            <person name="Talag J."/>
            <person name="Welchert J."/>
            <person name="Wing R.A."/>
        </authorList>
    </citation>
    <scope>NUCLEOTIDE SEQUENCE [LARGE SCALE GENOMIC DNA]</scope>
</reference>
<proteinExistence type="predicted"/>